<dbReference type="Proteomes" id="UP000219573">
    <property type="component" value="Unassembled WGS sequence"/>
</dbReference>
<feature type="transmembrane region" description="Helical" evidence="1">
    <location>
        <begin position="12"/>
        <end position="30"/>
    </location>
</feature>
<dbReference type="EMBL" id="OBDZ01000043">
    <property type="protein sequence ID" value="SNY46519.1"/>
    <property type="molecule type" value="Genomic_DNA"/>
</dbReference>
<accession>A0A285IEW8</accession>
<feature type="transmembrane region" description="Helical" evidence="1">
    <location>
        <begin position="954"/>
        <end position="973"/>
    </location>
</feature>
<dbReference type="RefSeq" id="WP_097019532.1">
    <property type="nucleotide sequence ID" value="NZ_OBDZ01000043.1"/>
</dbReference>
<evidence type="ECO:0000313" key="3">
    <source>
        <dbReference type="Proteomes" id="UP000219573"/>
    </source>
</evidence>
<feature type="transmembrane region" description="Helical" evidence="1">
    <location>
        <begin position="357"/>
        <end position="377"/>
    </location>
</feature>
<dbReference type="GO" id="GO:0005886">
    <property type="term" value="C:plasma membrane"/>
    <property type="evidence" value="ECO:0007669"/>
    <property type="project" value="TreeGrafter"/>
</dbReference>
<feature type="transmembrane region" description="Helical" evidence="1">
    <location>
        <begin position="523"/>
        <end position="540"/>
    </location>
</feature>
<dbReference type="SUPFAM" id="SSF82714">
    <property type="entry name" value="Multidrug efflux transporter AcrB TolC docking domain, DN and DC subdomains"/>
    <property type="match status" value="2"/>
</dbReference>
<dbReference type="Gene3D" id="3.30.2090.10">
    <property type="entry name" value="Multidrug efflux transporter AcrB TolC docking domain, DN and DC subdomains"/>
    <property type="match status" value="2"/>
</dbReference>
<reference evidence="3" key="1">
    <citation type="submission" date="2017-09" db="EMBL/GenBank/DDBJ databases">
        <authorList>
            <person name="Varghese N."/>
            <person name="Submissions S."/>
        </authorList>
    </citation>
    <scope>NUCLEOTIDE SEQUENCE [LARGE SCALE GENOMIC DNA]</scope>
    <source>
        <strain evidence="3">MSL47</strain>
    </source>
</reference>
<feature type="transmembrane region" description="Helical" evidence="1">
    <location>
        <begin position="883"/>
        <end position="905"/>
    </location>
</feature>
<dbReference type="GO" id="GO:0042910">
    <property type="term" value="F:xenobiotic transmembrane transporter activity"/>
    <property type="evidence" value="ECO:0007669"/>
    <property type="project" value="TreeGrafter"/>
</dbReference>
<feature type="transmembrane region" description="Helical" evidence="1">
    <location>
        <begin position="383"/>
        <end position="407"/>
    </location>
</feature>
<dbReference type="Gene3D" id="3.30.70.1440">
    <property type="entry name" value="Multidrug efflux transporter AcrB pore domain"/>
    <property type="match status" value="1"/>
</dbReference>
<organism evidence="2 3">
    <name type="scientific">Orenia metallireducens</name>
    <dbReference type="NCBI Taxonomy" id="1413210"/>
    <lineage>
        <taxon>Bacteria</taxon>
        <taxon>Bacillati</taxon>
        <taxon>Bacillota</taxon>
        <taxon>Clostridia</taxon>
        <taxon>Halanaerobiales</taxon>
        <taxon>Halobacteroidaceae</taxon>
        <taxon>Orenia</taxon>
    </lineage>
</organism>
<dbReference type="OrthoDB" id="9757876at2"/>
<dbReference type="InterPro" id="IPR001036">
    <property type="entry name" value="Acrflvin-R"/>
</dbReference>
<feature type="transmembrane region" description="Helical" evidence="1">
    <location>
        <begin position="985"/>
        <end position="1011"/>
    </location>
</feature>
<keyword evidence="3" id="KW-1185">Reference proteome</keyword>
<feature type="transmembrane region" description="Helical" evidence="1">
    <location>
        <begin position="331"/>
        <end position="350"/>
    </location>
</feature>
<feature type="transmembrane region" description="Helical" evidence="1">
    <location>
        <begin position="460"/>
        <end position="482"/>
    </location>
</feature>
<dbReference type="PRINTS" id="PR00702">
    <property type="entry name" value="ACRIFLAVINRP"/>
</dbReference>
<protein>
    <submittedName>
        <fullName evidence="2">Heavy metal efflux pump, CzcA family/hydrophobe/amphiphile efflux-1 (HAE1) family protein</fullName>
    </submittedName>
</protein>
<proteinExistence type="predicted"/>
<dbReference type="SUPFAM" id="SSF82693">
    <property type="entry name" value="Multidrug efflux transporter AcrB pore domain, PN1, PN2, PC1 and PC2 subdomains"/>
    <property type="match status" value="3"/>
</dbReference>
<dbReference type="Gene3D" id="3.30.70.1430">
    <property type="entry name" value="Multidrug efflux transporter AcrB pore domain"/>
    <property type="match status" value="2"/>
</dbReference>
<dbReference type="PANTHER" id="PTHR32063">
    <property type="match status" value="1"/>
</dbReference>
<dbReference type="AlphaFoldDB" id="A0A285IEW8"/>
<keyword evidence="1" id="KW-1133">Transmembrane helix</keyword>
<dbReference type="InterPro" id="IPR027463">
    <property type="entry name" value="AcrB_DN_DC_subdom"/>
</dbReference>
<sequence>MKISDISVDRPVAITMVVMLVLLIGAVSLTKLPIDLMPELDLPYAVVSTSYSGAGPEEIEKSVTRPVEEAVATVDGIKNVMSMSNSGNSMVILEFDWGSDLDFVTLDLREKLSLIEDYLPDTADKPMVLKFNPNQMPIMKIGLSGDNNLDNLKSIAEDLFKPNLEKIPGVASVDISGGLEREIQINVDQEKLIAYGLTLDSVASSVRQSNLDMSGGTINKGNKELILKTVAEFESVDEIKNLEIITSQGQKIALADIATVEDTYKDVHSYTYLNGEKSIGLSIQKQSGTNTVKVANAVKAELAKLTEQSAGIHTEIITNQAEFIEDSIANVQRNAVAGAILAVIILLIFLKDIRSTIIIGTAIPISIIAAFVLMYFADLSLNMMTLGGIALGVGMLVDNAIVVLENIYRHRQESEGIIEAAKRGTAEVGSAILASTLTTAAVFLPISFVQGLASELFGPLALTVTFSLVASLLVALTLIPMLSAKLLKVKDKDKFTSREQEFQFGAITRGYQGVLRWCIHHKYIVSIVMIVGLILFGLGIKTKIIPLKSEFMPATDQGAFTVSVNLAEGTNLAETNKVMKQVEDKLYNIKEIDVVYTSVGGSGGFGGASTNTGSISVELVDLKQRDRSTDQVVEEVREKVKNIAGANIWVMPQTSMMGGGGGNSSAIEIVIQGSDLEQLSAIGDQILAEVKEVEGSRNADISLEESKPEVQVVVKRKIAKELGFSEAQIASTVSNAVKGQVISQYKEAGEEYDITLKLKDSETDSINRLKDLKLTSMKGIIVPLAQVAEVRMAKGPNTIERENQQRKVTVSSDLYGRSLSEVLNDIKARVNQLNIPAGYTIDYTGEAEQMQETFGDLGLALVMAVILVYMVMAAQFESLIHPFTIMFTMPLALVGAILGLALTGLPLSVPGFIGMIMLAGIVVNNAIVMIDYINTRREFEDRETAILKAGPIRLRPIMMTTLTTVLGLLPLGLGIGEGAESQQPMAVVVIAGLLFSTVLTLLIIPAIYTIFDDLTSWVKGIVARVLHGKEESIEV</sequence>
<name>A0A285IEW8_9FIRM</name>
<evidence type="ECO:0000256" key="1">
    <source>
        <dbReference type="SAM" id="Phobius"/>
    </source>
</evidence>
<dbReference type="Gene3D" id="3.30.70.1320">
    <property type="entry name" value="Multidrug efflux transporter AcrB pore domain like"/>
    <property type="match status" value="1"/>
</dbReference>
<feature type="transmembrane region" description="Helical" evidence="1">
    <location>
        <begin position="428"/>
        <end position="448"/>
    </location>
</feature>
<evidence type="ECO:0000313" key="2">
    <source>
        <dbReference type="EMBL" id="SNY46519.1"/>
    </source>
</evidence>
<feature type="transmembrane region" description="Helical" evidence="1">
    <location>
        <begin position="857"/>
        <end position="876"/>
    </location>
</feature>
<gene>
    <name evidence="2" type="ORF">SAMN06265827_1432</name>
</gene>
<dbReference type="Gene3D" id="1.20.1640.10">
    <property type="entry name" value="Multidrug efflux transporter AcrB transmembrane domain"/>
    <property type="match status" value="2"/>
</dbReference>
<keyword evidence="1" id="KW-0812">Transmembrane</keyword>
<feature type="transmembrane region" description="Helical" evidence="1">
    <location>
        <begin position="911"/>
        <end position="933"/>
    </location>
</feature>
<dbReference type="SUPFAM" id="SSF82866">
    <property type="entry name" value="Multidrug efflux transporter AcrB transmembrane domain"/>
    <property type="match status" value="2"/>
</dbReference>
<dbReference type="Pfam" id="PF00873">
    <property type="entry name" value="ACR_tran"/>
    <property type="match status" value="1"/>
</dbReference>
<dbReference type="PANTHER" id="PTHR32063:SF0">
    <property type="entry name" value="SWARMING MOTILITY PROTEIN SWRC"/>
    <property type="match status" value="1"/>
</dbReference>
<keyword evidence="1" id="KW-0472">Membrane</keyword>